<keyword evidence="3" id="KW-1185">Reference proteome</keyword>
<evidence type="ECO:0000259" key="1">
    <source>
        <dbReference type="Pfam" id="PF13649"/>
    </source>
</evidence>
<organism evidence="2 3">
    <name type="scientific">Rhodobaculum claviforme</name>
    <dbReference type="NCBI Taxonomy" id="1549854"/>
    <lineage>
        <taxon>Bacteria</taxon>
        <taxon>Pseudomonadati</taxon>
        <taxon>Pseudomonadota</taxon>
        <taxon>Alphaproteobacteria</taxon>
        <taxon>Rhodobacterales</taxon>
        <taxon>Paracoccaceae</taxon>
        <taxon>Rhodobaculum</taxon>
    </lineage>
</organism>
<dbReference type="AlphaFoldDB" id="A0A934WIB2"/>
<comment type="caution">
    <text evidence="2">The sequence shown here is derived from an EMBL/GenBank/DDBJ whole genome shotgun (WGS) entry which is preliminary data.</text>
</comment>
<feature type="domain" description="Methyltransferase" evidence="1">
    <location>
        <begin position="42"/>
        <end position="124"/>
    </location>
</feature>
<name>A0A934WIB2_9RHOB</name>
<reference evidence="2" key="2">
    <citation type="journal article" date="2020" name="Microorganisms">
        <title>Osmotic Adaptation and Compatible Solute Biosynthesis of Phototrophic Bacteria as Revealed from Genome Analyses.</title>
        <authorList>
            <person name="Imhoff J.F."/>
            <person name="Rahn T."/>
            <person name="Kunzel S."/>
            <person name="Keller A."/>
            <person name="Neulinger S.C."/>
        </authorList>
    </citation>
    <scope>NUCLEOTIDE SEQUENCE</scope>
    <source>
        <strain evidence="2">LMG 28126</strain>
    </source>
</reference>
<dbReference type="InterPro" id="IPR029063">
    <property type="entry name" value="SAM-dependent_MTases_sf"/>
</dbReference>
<sequence>MSFSSDWLALREPADHAARDAELLAGAVAVARRAAGDAPPVIVDLGCGTGATVRALAGALPEAHWRLVDADAALLAEAARRTGGTPHRLDLRTLEALPLEGAHLVTASALLDLMPRDWVAALAARLRAAGVGFYAALSYDGWMDWTPVLPLDAAVTAAFNTHQRGDKGLGAALGPDAGQIAAQVFAEHGFDVRTADSPWQLTPSEGALHAELVAGIAAAAAETGLEAAQDWGAARRTFATARIGHLDLLALP</sequence>
<reference evidence="2" key="1">
    <citation type="submission" date="2017-05" db="EMBL/GenBank/DDBJ databases">
        <authorList>
            <person name="Imhoff J.F."/>
            <person name="Rahn T."/>
            <person name="Kuenzel S."/>
            <person name="Neulinger S.C."/>
        </authorList>
    </citation>
    <scope>NUCLEOTIDE SEQUENCE</scope>
    <source>
        <strain evidence="2">LMG 28126</strain>
    </source>
</reference>
<dbReference type="InterPro" id="IPR041698">
    <property type="entry name" value="Methyltransf_25"/>
</dbReference>
<dbReference type="SUPFAM" id="SSF53335">
    <property type="entry name" value="S-adenosyl-L-methionine-dependent methyltransferases"/>
    <property type="match status" value="1"/>
</dbReference>
<gene>
    <name evidence="2" type="ORF">CCR87_04300</name>
</gene>
<evidence type="ECO:0000313" key="3">
    <source>
        <dbReference type="Proteomes" id="UP000706333"/>
    </source>
</evidence>
<dbReference type="Pfam" id="PF13649">
    <property type="entry name" value="Methyltransf_25"/>
    <property type="match status" value="1"/>
</dbReference>
<dbReference type="Gene3D" id="3.40.50.150">
    <property type="entry name" value="Vaccinia Virus protein VP39"/>
    <property type="match status" value="1"/>
</dbReference>
<proteinExistence type="predicted"/>
<dbReference type="RefSeq" id="WP_201156351.1">
    <property type="nucleotide sequence ID" value="NZ_NHSD01000138.1"/>
</dbReference>
<protein>
    <recommendedName>
        <fullName evidence="1">Methyltransferase domain-containing protein</fullName>
    </recommendedName>
</protein>
<dbReference type="Proteomes" id="UP000706333">
    <property type="component" value="Unassembled WGS sequence"/>
</dbReference>
<evidence type="ECO:0000313" key="2">
    <source>
        <dbReference type="EMBL" id="MBK5926582.1"/>
    </source>
</evidence>
<accession>A0A934WIB2</accession>
<dbReference type="EMBL" id="NHSD01000138">
    <property type="protein sequence ID" value="MBK5926582.1"/>
    <property type="molecule type" value="Genomic_DNA"/>
</dbReference>